<comment type="caution">
    <text evidence="1">The sequence shown here is derived from an EMBL/GenBank/DDBJ whole genome shotgun (WGS) entry which is preliminary data.</text>
</comment>
<name>A0A4R8ICQ9_9FLAO</name>
<sequence>MLLHPDFVVCRPKTNYYHSLKHRTHGVKLSLDFRKAVENGNVIGYGHLEINVSPHYHFNQYQHNGNDFTPENSIKTIIEILNYLGIEQQEYNELKVVNIEFGLNIIPETDIKNLIDGLYFCKKTPFKTGAFPYFKKTDATNYKQIKAYAKGLQFLEFPQYGINPNTFRFEVKSKEAKNIKNYGIWNADDLTKLDIYNILTQTILDEWEDVLLINQTPDFSNLKTDEVQFIRNGNKIDFWDDLKNDSNRNKFNRYKEKYYRLLKGKNNLHNLIKLQIIDKLNSYQSGANSTQGNPINTRKEVLPQTPIQLINLEYAPPNENNRVCLVTELDISMQRKGSKFLCFGGLKYYKEFEPNIYKDLENRFLSEKMKIRDTDSQIYYIAHNIRNTKTNPIHNPKHSRKRFDKRNYNDLQMEIDFN</sequence>
<evidence type="ECO:0000313" key="2">
    <source>
        <dbReference type="Proteomes" id="UP000295313"/>
    </source>
</evidence>
<organism evidence="1 2">
    <name type="scientific">Epilithonimonas xixisoli</name>
    <dbReference type="NCBI Taxonomy" id="1476462"/>
    <lineage>
        <taxon>Bacteria</taxon>
        <taxon>Pseudomonadati</taxon>
        <taxon>Bacteroidota</taxon>
        <taxon>Flavobacteriia</taxon>
        <taxon>Flavobacteriales</taxon>
        <taxon>Weeksellaceae</taxon>
        <taxon>Chryseobacterium group</taxon>
        <taxon>Epilithonimonas</taxon>
    </lineage>
</organism>
<gene>
    <name evidence="1" type="ORF">B0I22_2788</name>
</gene>
<proteinExistence type="predicted"/>
<keyword evidence="2" id="KW-1185">Reference proteome</keyword>
<dbReference type="EMBL" id="SOEO01000003">
    <property type="protein sequence ID" value="TDX82761.1"/>
    <property type="molecule type" value="Genomic_DNA"/>
</dbReference>
<dbReference type="Proteomes" id="UP000295313">
    <property type="component" value="Unassembled WGS sequence"/>
</dbReference>
<evidence type="ECO:0000313" key="1">
    <source>
        <dbReference type="EMBL" id="TDX82761.1"/>
    </source>
</evidence>
<protein>
    <submittedName>
        <fullName evidence="1">Uncharacterized protein</fullName>
    </submittedName>
</protein>
<reference evidence="1 2" key="1">
    <citation type="submission" date="2019-03" db="EMBL/GenBank/DDBJ databases">
        <title>Genomic Encyclopedia of Type Strains, Phase III (KMG-III): the genomes of soil and plant-associated and newly described type strains.</title>
        <authorList>
            <person name="Whitman W."/>
        </authorList>
    </citation>
    <scope>NUCLEOTIDE SEQUENCE [LARGE SCALE GENOMIC DNA]</scope>
    <source>
        <strain evidence="1 2">CGMCC 1.12802</strain>
    </source>
</reference>
<accession>A0A4R8ICQ9</accession>
<dbReference type="AlphaFoldDB" id="A0A4R8ICQ9"/>